<proteinExistence type="predicted"/>
<feature type="transmembrane region" description="Helical" evidence="1">
    <location>
        <begin position="208"/>
        <end position="234"/>
    </location>
</feature>
<keyword evidence="1" id="KW-0812">Transmembrane</keyword>
<feature type="transmembrane region" description="Helical" evidence="1">
    <location>
        <begin position="135"/>
        <end position="154"/>
    </location>
</feature>
<comment type="caution">
    <text evidence="2">The sequence shown here is derived from an EMBL/GenBank/DDBJ whole genome shotgun (WGS) entry which is preliminary data.</text>
</comment>
<gene>
    <name evidence="2" type="ORF">E5988_11555</name>
</gene>
<dbReference type="RefSeq" id="WP_136451762.1">
    <property type="nucleotide sequence ID" value="NZ_SSTI01000008.1"/>
</dbReference>
<sequence>MWRDIKQLYADCLAFALALPILFSIPAVLEFGQHVVEIDLGLFSQGFRATAALDQRRLSLGFAKILAMLLPSYWFIRFMASGRDAAWAKKVERPAVTLFGIQFAILAMVQWLSLFGPPPGLVLDLPFAWWEYASLALGVLAAVLGIYLSAWRVAWPLGNTAIGPLRSIAIMAGSFWRAVVYMIAGFLPLAALHQALNILPVGAPAWVVWLAMVLDSLVVGFLALASTGAIFLAARHAAERRNLALIPR</sequence>
<feature type="transmembrane region" description="Helical" evidence="1">
    <location>
        <begin position="58"/>
        <end position="76"/>
    </location>
</feature>
<evidence type="ECO:0000256" key="1">
    <source>
        <dbReference type="SAM" id="Phobius"/>
    </source>
</evidence>
<feature type="transmembrane region" description="Helical" evidence="1">
    <location>
        <begin position="96"/>
        <end position="115"/>
    </location>
</feature>
<feature type="transmembrane region" description="Helical" evidence="1">
    <location>
        <begin position="175"/>
        <end position="196"/>
    </location>
</feature>
<dbReference type="EMBL" id="SSTI01000008">
    <property type="protein sequence ID" value="THG39325.1"/>
    <property type="molecule type" value="Genomic_DNA"/>
</dbReference>
<name>A0ABY2QGC0_9SPHN</name>
<protein>
    <recommendedName>
        <fullName evidence="4">DUF4013 domain-containing protein</fullName>
    </recommendedName>
</protein>
<keyword evidence="1" id="KW-1133">Transmembrane helix</keyword>
<keyword evidence="1" id="KW-0472">Membrane</keyword>
<evidence type="ECO:0000313" key="3">
    <source>
        <dbReference type="Proteomes" id="UP000308038"/>
    </source>
</evidence>
<keyword evidence="3" id="KW-1185">Reference proteome</keyword>
<evidence type="ECO:0000313" key="2">
    <source>
        <dbReference type="EMBL" id="THG39325.1"/>
    </source>
</evidence>
<feature type="transmembrane region" description="Helical" evidence="1">
    <location>
        <begin position="12"/>
        <end position="29"/>
    </location>
</feature>
<accession>A0ABY2QGC0</accession>
<evidence type="ECO:0008006" key="4">
    <source>
        <dbReference type="Google" id="ProtNLM"/>
    </source>
</evidence>
<reference evidence="2 3" key="1">
    <citation type="submission" date="2019-04" db="EMBL/GenBank/DDBJ databases">
        <title>Microbes associate with the intestines of laboratory mice.</title>
        <authorList>
            <person name="Navarre W."/>
            <person name="Wong E."/>
            <person name="Huang K.C."/>
            <person name="Tropini C."/>
            <person name="Ng K."/>
            <person name="Yu B."/>
        </authorList>
    </citation>
    <scope>NUCLEOTIDE SEQUENCE [LARGE SCALE GENOMIC DNA]</scope>
    <source>
        <strain evidence="2 3">NM83_B4-11</strain>
    </source>
</reference>
<organism evidence="2 3">
    <name type="scientific">Sphingomonas olei</name>
    <dbReference type="NCBI Taxonomy" id="1886787"/>
    <lineage>
        <taxon>Bacteria</taxon>
        <taxon>Pseudomonadati</taxon>
        <taxon>Pseudomonadota</taxon>
        <taxon>Alphaproteobacteria</taxon>
        <taxon>Sphingomonadales</taxon>
        <taxon>Sphingomonadaceae</taxon>
        <taxon>Sphingomonas</taxon>
    </lineage>
</organism>
<dbReference type="Proteomes" id="UP000308038">
    <property type="component" value="Unassembled WGS sequence"/>
</dbReference>